<evidence type="ECO:0000313" key="1">
    <source>
        <dbReference type="EMBL" id="SCJ49032.1"/>
    </source>
</evidence>
<dbReference type="EMBL" id="FMHG01000001">
    <property type="protein sequence ID" value="SCJ49032.1"/>
    <property type="molecule type" value="Genomic_DNA"/>
</dbReference>
<name>A0A1C6GUU3_9FIRM</name>
<dbReference type="AlphaFoldDB" id="A0A1C6GUU3"/>
<organism evidence="1">
    <name type="scientific">uncultured Anaerotruncus sp</name>
    <dbReference type="NCBI Taxonomy" id="905011"/>
    <lineage>
        <taxon>Bacteria</taxon>
        <taxon>Bacillati</taxon>
        <taxon>Bacillota</taxon>
        <taxon>Clostridia</taxon>
        <taxon>Eubacteriales</taxon>
        <taxon>Oscillospiraceae</taxon>
        <taxon>Anaerotruncus</taxon>
        <taxon>environmental samples</taxon>
    </lineage>
</organism>
<protein>
    <submittedName>
        <fullName evidence="1">Uncharacterized protein</fullName>
    </submittedName>
</protein>
<gene>
    <name evidence="1" type="ORF">SAMEA3545359_00550</name>
</gene>
<sequence>MEMKQPIDLSSSTCFAKLPTFIQESIRQNGVNFYSEQELVQCAQNILDQI</sequence>
<proteinExistence type="predicted"/>
<accession>A0A1C6GUU3</accession>
<reference evidence="1" key="1">
    <citation type="submission" date="2015-09" db="EMBL/GenBank/DDBJ databases">
        <authorList>
            <consortium name="Pathogen Informatics"/>
        </authorList>
    </citation>
    <scope>NUCLEOTIDE SEQUENCE</scope>
    <source>
        <strain evidence="1">2789STDY5834896</strain>
    </source>
</reference>